<dbReference type="NCBIfam" id="TIGR02098">
    <property type="entry name" value="MJ0042_CXXC"/>
    <property type="match status" value="1"/>
</dbReference>
<accession>A0A370FN64</accession>
<feature type="compositionally biased region" description="Low complexity" evidence="1">
    <location>
        <begin position="158"/>
        <end position="174"/>
    </location>
</feature>
<evidence type="ECO:0000259" key="2">
    <source>
        <dbReference type="Pfam" id="PF13719"/>
    </source>
</evidence>
<evidence type="ECO:0000313" key="3">
    <source>
        <dbReference type="EMBL" id="RDI28314.1"/>
    </source>
</evidence>
<keyword evidence="4" id="KW-1185">Reference proteome</keyword>
<feature type="region of interest" description="Disordered" evidence="1">
    <location>
        <begin position="154"/>
        <end position="180"/>
    </location>
</feature>
<feature type="compositionally biased region" description="Low complexity" evidence="1">
    <location>
        <begin position="265"/>
        <end position="276"/>
    </location>
</feature>
<feature type="compositionally biased region" description="Low complexity" evidence="1">
    <location>
        <begin position="66"/>
        <end position="79"/>
    </location>
</feature>
<dbReference type="Pfam" id="PF13719">
    <property type="entry name" value="Zn_ribbon_5"/>
    <property type="match status" value="1"/>
</dbReference>
<feature type="compositionally biased region" description="Polar residues" evidence="1">
    <location>
        <begin position="102"/>
        <end position="114"/>
    </location>
</feature>
<gene>
    <name evidence="3" type="ORF">DFR41_10166</name>
</gene>
<feature type="region of interest" description="Disordered" evidence="1">
    <location>
        <begin position="66"/>
        <end position="139"/>
    </location>
</feature>
<dbReference type="EMBL" id="QQAV01000001">
    <property type="protein sequence ID" value="RDI28314.1"/>
    <property type="molecule type" value="Genomic_DNA"/>
</dbReference>
<dbReference type="InterPro" id="IPR021834">
    <property type="entry name" value="DUF3426"/>
</dbReference>
<comment type="caution">
    <text evidence="3">The sequence shown here is derived from an EMBL/GenBank/DDBJ whole genome shotgun (WGS) entry which is preliminary data.</text>
</comment>
<dbReference type="Proteomes" id="UP000255265">
    <property type="component" value="Unassembled WGS sequence"/>
</dbReference>
<feature type="region of interest" description="Disordered" evidence="1">
    <location>
        <begin position="213"/>
        <end position="314"/>
    </location>
</feature>
<name>A0A370FN64_9BURK</name>
<protein>
    <submittedName>
        <fullName evidence="3">Putative Zn finger-like uncharacterized protein</fullName>
    </submittedName>
</protein>
<dbReference type="Pfam" id="PF11906">
    <property type="entry name" value="DUF3426"/>
    <property type="match status" value="1"/>
</dbReference>
<organism evidence="3 4">
    <name type="scientific">Pseudacidovorax intermedius</name>
    <dbReference type="NCBI Taxonomy" id="433924"/>
    <lineage>
        <taxon>Bacteria</taxon>
        <taxon>Pseudomonadati</taxon>
        <taxon>Pseudomonadota</taxon>
        <taxon>Betaproteobacteria</taxon>
        <taxon>Burkholderiales</taxon>
        <taxon>Comamonadaceae</taxon>
        <taxon>Pseudacidovorax</taxon>
    </lineage>
</organism>
<dbReference type="RefSeq" id="WP_114801319.1">
    <property type="nucleotide sequence ID" value="NZ_QQAV01000001.1"/>
</dbReference>
<dbReference type="InterPro" id="IPR011723">
    <property type="entry name" value="Znf/thioredoxin_put"/>
</dbReference>
<feature type="compositionally biased region" description="Low complexity" evidence="1">
    <location>
        <begin position="124"/>
        <end position="135"/>
    </location>
</feature>
<feature type="compositionally biased region" description="Basic and acidic residues" evidence="1">
    <location>
        <begin position="279"/>
        <end position="291"/>
    </location>
</feature>
<feature type="domain" description="Zinc finger/thioredoxin putative" evidence="2">
    <location>
        <begin position="3"/>
        <end position="39"/>
    </location>
</feature>
<dbReference type="OrthoDB" id="5294582at2"/>
<evidence type="ECO:0000313" key="4">
    <source>
        <dbReference type="Proteomes" id="UP000255265"/>
    </source>
</evidence>
<sequence>MSLVTRCPSCTTAFKVVRDQLRLSDGWVRCGRCGEVFDAQSDLREQLPDGRWVVLAAPASEGAWPVAEPGAAAGVGDAESASAMRDGESEPVDDDVPGAASPSLSANTSPTAQPWPSVDWLDLSAGGATSAPPAAERVEPRMPAPDLLDLAQPEDRAASTQDAQAPSASSALSAIPGRPAADAAQVGRVLRRGRAWVNAEPTALAAFLRPGRAAVPPRPAPLEPSLEADPPPAPVIPAPDAGLDRPSPGADVDEAPGQAPPPLVEESPTAESTPPSSDLPRDDEPAARDDLAAPPFTPLRPSFLDTPDAPEEGEAPRRRRFWLWSLAAAGLLIVLGAQVMRHERDQWALSRPALLPLLTAVCQATACTIEAPRRIDDIRVDGSTLMRDGAEGRYRLVFTLRNAAPVAVAMPAIELSLLDGSERPVLRRVVQSVEMARAAVLPGRAEEEVALALELHAAAGRPLPSVVGHSVLAFYP</sequence>
<reference evidence="3 4" key="1">
    <citation type="submission" date="2018-07" db="EMBL/GenBank/DDBJ databases">
        <title>Genomic Encyclopedia of Type Strains, Phase IV (KMG-IV): sequencing the most valuable type-strain genomes for metagenomic binning, comparative biology and taxonomic classification.</title>
        <authorList>
            <person name="Goeker M."/>
        </authorList>
    </citation>
    <scope>NUCLEOTIDE SEQUENCE [LARGE SCALE GENOMIC DNA]</scope>
    <source>
        <strain evidence="3 4">DSM 21352</strain>
    </source>
</reference>
<dbReference type="AlphaFoldDB" id="A0A370FN64"/>
<evidence type="ECO:0000256" key="1">
    <source>
        <dbReference type="SAM" id="MobiDB-lite"/>
    </source>
</evidence>
<proteinExistence type="predicted"/>